<evidence type="ECO:0000256" key="1">
    <source>
        <dbReference type="SAM" id="MobiDB-lite"/>
    </source>
</evidence>
<feature type="compositionally biased region" description="Low complexity" evidence="1">
    <location>
        <begin position="153"/>
        <end position="188"/>
    </location>
</feature>
<proteinExistence type="predicted"/>
<feature type="region of interest" description="Disordered" evidence="1">
    <location>
        <begin position="229"/>
        <end position="268"/>
    </location>
</feature>
<sequence>MTASVIPILLNSSKETVGSHVPRVILFGAIPTIIPVIHVVPTEVLIVPADPLVAPKVGAVYVTLPARVLDLVDYSSSSHSDQAEDSLPLAPELPLVSPFLCFDDLEADSKSKPAEQRPERHESIAVHDAMVSRHAWRRVSHRSLDRHSSPYFTSDSSSSGSSLDSSLDTSSGSPSDSLSDTSSVHSSGFDASGQTHSGSSTRVASSRLVYPPVITPRYSKAFRHWRSAPLSTPYPPTTLESSSERSLDSSSLSAGPSRKRCRSPTTSISLSTPVSRLIAPTHVDILPPHKRFKDSYSLEDSREEHVEIDTADAEAVADLGIGDGVGAHTEDGIGMGVKIAANDIWEDDEDFKTAQRQLEAG</sequence>
<feature type="compositionally biased region" description="Polar residues" evidence="1">
    <location>
        <begin position="192"/>
        <end position="204"/>
    </location>
</feature>
<comment type="caution">
    <text evidence="2">The sequence shown here is derived from an EMBL/GenBank/DDBJ whole genome shotgun (WGS) entry which is preliminary data.</text>
</comment>
<dbReference type="EMBL" id="BQNB010018039">
    <property type="protein sequence ID" value="GJT70005.1"/>
    <property type="molecule type" value="Genomic_DNA"/>
</dbReference>
<reference evidence="2" key="2">
    <citation type="submission" date="2022-01" db="EMBL/GenBank/DDBJ databases">
        <authorList>
            <person name="Yamashiro T."/>
            <person name="Shiraishi A."/>
            <person name="Satake H."/>
            <person name="Nakayama K."/>
        </authorList>
    </citation>
    <scope>NUCLEOTIDE SEQUENCE</scope>
</reference>
<dbReference type="Proteomes" id="UP001151760">
    <property type="component" value="Unassembled WGS sequence"/>
</dbReference>
<evidence type="ECO:0000313" key="3">
    <source>
        <dbReference type="Proteomes" id="UP001151760"/>
    </source>
</evidence>
<protein>
    <submittedName>
        <fullName evidence="2">Uncharacterized protein</fullName>
    </submittedName>
</protein>
<reference evidence="2" key="1">
    <citation type="journal article" date="2022" name="Int. J. Mol. Sci.">
        <title>Draft Genome of Tanacetum Coccineum: Genomic Comparison of Closely Related Tanacetum-Family Plants.</title>
        <authorList>
            <person name="Yamashiro T."/>
            <person name="Shiraishi A."/>
            <person name="Nakayama K."/>
            <person name="Satake H."/>
        </authorList>
    </citation>
    <scope>NUCLEOTIDE SEQUENCE</scope>
</reference>
<keyword evidence="3" id="KW-1185">Reference proteome</keyword>
<name>A0ABQ5G4F5_9ASTR</name>
<organism evidence="2 3">
    <name type="scientific">Tanacetum coccineum</name>
    <dbReference type="NCBI Taxonomy" id="301880"/>
    <lineage>
        <taxon>Eukaryota</taxon>
        <taxon>Viridiplantae</taxon>
        <taxon>Streptophyta</taxon>
        <taxon>Embryophyta</taxon>
        <taxon>Tracheophyta</taxon>
        <taxon>Spermatophyta</taxon>
        <taxon>Magnoliopsida</taxon>
        <taxon>eudicotyledons</taxon>
        <taxon>Gunneridae</taxon>
        <taxon>Pentapetalae</taxon>
        <taxon>asterids</taxon>
        <taxon>campanulids</taxon>
        <taxon>Asterales</taxon>
        <taxon>Asteraceae</taxon>
        <taxon>Asteroideae</taxon>
        <taxon>Anthemideae</taxon>
        <taxon>Anthemidinae</taxon>
        <taxon>Tanacetum</taxon>
    </lineage>
</organism>
<feature type="region of interest" description="Disordered" evidence="1">
    <location>
        <begin position="147"/>
        <end position="204"/>
    </location>
</feature>
<gene>
    <name evidence="2" type="ORF">Tco_1029291</name>
</gene>
<evidence type="ECO:0000313" key="2">
    <source>
        <dbReference type="EMBL" id="GJT70005.1"/>
    </source>
</evidence>
<accession>A0ABQ5G4F5</accession>